<protein>
    <recommendedName>
        <fullName evidence="1">Peptidase C39 domain-containing protein</fullName>
    </recommendedName>
</protein>
<sequence>MSNTLDIGLFAKNKVRLVTQTAVAECGLACLAMVASYHGLEVDLATLRHKFRPSTRGITLKSLMQMSDQMGLSSRAVQLELEDLGALRMPAILHWDMAHFVVIEQVRSQKALIHDPGGSANGSHSKKFQIISRESLLS</sequence>
<evidence type="ECO:0000313" key="3">
    <source>
        <dbReference type="Proteomes" id="UP000663923"/>
    </source>
</evidence>
<dbReference type="Proteomes" id="UP000663923">
    <property type="component" value="Chromosome"/>
</dbReference>
<accession>A0ABX7T5N7</accession>
<keyword evidence="3" id="KW-1185">Reference proteome</keyword>
<feature type="domain" description="Peptidase C39" evidence="1">
    <location>
        <begin position="20"/>
        <end position="138"/>
    </location>
</feature>
<reference evidence="2 3" key="1">
    <citation type="submission" date="2021-03" db="EMBL/GenBank/DDBJ databases">
        <title>Complete genome of Parasphingorhabdus_sp.JHSY0214.</title>
        <authorList>
            <person name="Yoo J.H."/>
            <person name="Bae J.W."/>
        </authorList>
    </citation>
    <scope>NUCLEOTIDE SEQUENCE [LARGE SCALE GENOMIC DNA]</scope>
    <source>
        <strain evidence="2 3">JHSY0214</strain>
    </source>
</reference>
<organism evidence="2 3">
    <name type="scientific">Parasphingorhabdus cellanae</name>
    <dbReference type="NCBI Taxonomy" id="2806553"/>
    <lineage>
        <taxon>Bacteria</taxon>
        <taxon>Pseudomonadati</taxon>
        <taxon>Pseudomonadota</taxon>
        <taxon>Alphaproteobacteria</taxon>
        <taxon>Sphingomonadales</taxon>
        <taxon>Sphingomonadaceae</taxon>
        <taxon>Parasphingorhabdus</taxon>
    </lineage>
</organism>
<gene>
    <name evidence="2" type="ORF">J4G78_04845</name>
</gene>
<evidence type="ECO:0000259" key="1">
    <source>
        <dbReference type="PROSITE" id="PS50990"/>
    </source>
</evidence>
<evidence type="ECO:0000313" key="2">
    <source>
        <dbReference type="EMBL" id="QTD56903.1"/>
    </source>
</evidence>
<dbReference type="Pfam" id="PF03412">
    <property type="entry name" value="Peptidase_C39"/>
    <property type="match status" value="1"/>
</dbReference>
<dbReference type="PROSITE" id="PS50990">
    <property type="entry name" value="PEPTIDASE_C39"/>
    <property type="match status" value="1"/>
</dbReference>
<proteinExistence type="predicted"/>
<dbReference type="InterPro" id="IPR005074">
    <property type="entry name" value="Peptidase_C39"/>
</dbReference>
<dbReference type="Gene3D" id="3.90.70.10">
    <property type="entry name" value="Cysteine proteinases"/>
    <property type="match status" value="1"/>
</dbReference>
<name>A0ABX7T5N7_9SPHN</name>
<dbReference type="RefSeq" id="WP_207988977.1">
    <property type="nucleotide sequence ID" value="NZ_CP071794.1"/>
</dbReference>
<dbReference type="EMBL" id="CP071794">
    <property type="protein sequence ID" value="QTD56903.1"/>
    <property type="molecule type" value="Genomic_DNA"/>
</dbReference>